<evidence type="ECO:0000256" key="3">
    <source>
        <dbReference type="SAM" id="Coils"/>
    </source>
</evidence>
<dbReference type="GO" id="GO:0061631">
    <property type="term" value="F:ubiquitin conjugating enzyme activity"/>
    <property type="evidence" value="ECO:0007669"/>
    <property type="project" value="TreeGrafter"/>
</dbReference>
<feature type="region of interest" description="Disordered" evidence="4">
    <location>
        <begin position="465"/>
        <end position="514"/>
    </location>
</feature>
<dbReference type="Pfam" id="PF00179">
    <property type="entry name" value="UQ_con"/>
    <property type="match status" value="1"/>
</dbReference>
<dbReference type="CDD" id="cd23837">
    <property type="entry name" value="UBCc_UBE2O"/>
    <property type="match status" value="1"/>
</dbReference>
<dbReference type="OrthoDB" id="47801at2759"/>
<keyword evidence="1" id="KW-0808">Transferase</keyword>
<keyword evidence="7" id="KW-1185">Reference proteome</keyword>
<comment type="caution">
    <text evidence="6">The sequence shown here is derived from an EMBL/GenBank/DDBJ whole genome shotgun (WGS) entry which is preliminary data.</text>
</comment>
<feature type="domain" description="UBC core" evidence="5">
    <location>
        <begin position="599"/>
        <end position="763"/>
    </location>
</feature>
<protein>
    <recommendedName>
        <fullName evidence="5">UBC core domain-containing protein</fullName>
    </recommendedName>
</protein>
<dbReference type="STRING" id="329046.A0A1Y2C2F1"/>
<dbReference type="PROSITE" id="PS50127">
    <property type="entry name" value="UBC_2"/>
    <property type="match status" value="1"/>
</dbReference>
<reference evidence="6 7" key="1">
    <citation type="submission" date="2016-07" db="EMBL/GenBank/DDBJ databases">
        <title>Pervasive Adenine N6-methylation of Active Genes in Fungi.</title>
        <authorList>
            <consortium name="DOE Joint Genome Institute"/>
            <person name="Mondo S.J."/>
            <person name="Dannebaum R.O."/>
            <person name="Kuo R.C."/>
            <person name="Labutti K."/>
            <person name="Haridas S."/>
            <person name="Kuo A."/>
            <person name="Salamov A."/>
            <person name="Ahrendt S.R."/>
            <person name="Lipzen A."/>
            <person name="Sullivan W."/>
            <person name="Andreopoulos W.B."/>
            <person name="Clum A."/>
            <person name="Lindquist E."/>
            <person name="Daum C."/>
            <person name="Ramamoorthy G.K."/>
            <person name="Gryganskyi A."/>
            <person name="Culley D."/>
            <person name="Magnuson J.K."/>
            <person name="James T.Y."/>
            <person name="O'Malley M.A."/>
            <person name="Stajich J.E."/>
            <person name="Spatafora J.W."/>
            <person name="Visel A."/>
            <person name="Grigoriev I.V."/>
        </authorList>
    </citation>
    <scope>NUCLEOTIDE SEQUENCE [LARGE SCALE GENOMIC DNA]</scope>
    <source>
        <strain evidence="6 7">JEL800</strain>
    </source>
</reference>
<keyword evidence="3" id="KW-0175">Coiled coil</keyword>
<dbReference type="PANTHER" id="PTHR46116:SF15">
    <property type="entry name" value="(E3-INDEPENDENT) E2 UBIQUITIN-CONJUGATING ENZYME"/>
    <property type="match status" value="1"/>
</dbReference>
<evidence type="ECO:0000259" key="5">
    <source>
        <dbReference type="PROSITE" id="PS50127"/>
    </source>
</evidence>
<dbReference type="InterPro" id="IPR057735">
    <property type="entry name" value="UBE2O-like_tSH3-B"/>
</dbReference>
<sequence length="1180" mass="131516">MFYVDDVVERAATPDQHQRLLGLVIATALEDEDSDDDNDANENNNKEPPPPTGFVRVAWLNGSKHETINEQTIKLVDRAASIGDIVRHPSHPRQSGTVSHVALSLSLLHGAASSLLPSFMDSTLFRFIHPLEEGMLVSYSNWIGEITHLTDKIALLIPSTQAIVIPKDTDRILPMDGIDDSSKFALARFYPGQAVASETKLNLKNGVWLKGEWNDSFRLDEVLIVVGVKAVKAQVLWRVYNTLQNTTGTSQVDPPPEEIDPSLLTPLTSIFEPLSFQCGDFVTFRDEALAKQILNLAPHFEMDTSPFMFALRIAETKTTVTVQWQDGTSTASLPSTELTPLLHPDDHDFWPTDYITLAPTTTFPLSHPSTTQPHPTQDTIGLILHCNARARTVQVRCPNAPGPPTPPGDRVILTRAQSDASTDWFGEVLRVDLETGLVDVRFFGSGCVGVCSPGVLLVYKVVGEEEEGGEEGMEEDEWEDQVWDADSERGGGSSVSGVSWETDDDDVGVGGGGGGEDPFEVDDEEMADSVDALNKTHIGTPPDGMQVFSGGDRRPPLKLVKSVSMLTEDEIEWNTFKSLERAPEGHRFYASGSLSYPHAFHQRIRKEYSILSKTLPQGILVRVFEDRIDLLRVLMIGPDATPYEGGLFLFDVSLPVDYPNSPPNVFFHSWTFGMGRMNPNLYEDGKVCLSLLGTWTTTHPSESWSPTKSNLLQLVVSLQSLVLTRQPYFNEPGYEKQIDTEEGRLASQLYNERVYLLVLRSMEFVMKELLDGFEGEIGYHFYRVGWLRKVLERGNEIVSRSLLLAGKDEDEVDEGVGGEVVGFPIRSYNSSKKLKVKQPMLSVNGLDMDSLLHKYADMTQITAENSDSADLATLVTNRDPGANSDLTTAKVAAERELEGLLRERAVLEKGLAEGRAELNHNLLRLQALQGRDQEVRDVVWKVLNFVPDVEEQYYSKVLDHAIKQFYTFATDAENIRTALEAVSEAVSSLSQSTICCEATLMDIYHVIQWRVSIRLIAAFSAWPKLKHVVNEPDFARFTNPPNRYPNFSDVSAHERYIRSEPEFTSGTEAYKSYLTQLQEFLLVEQKSIQAELSKTKGALLHLSEQVSVIRCRLLESRIESLGYRRSAGTDHVFFKLDRKLLDRILNGTDVAVSEKQIGMAVGQVYPNVLNFGEVLPPSYE</sequence>
<dbReference type="SUPFAM" id="SSF54495">
    <property type="entry name" value="UBC-like"/>
    <property type="match status" value="1"/>
</dbReference>
<feature type="region of interest" description="Disordered" evidence="4">
    <location>
        <begin position="33"/>
        <end position="53"/>
    </location>
</feature>
<feature type="compositionally biased region" description="Acidic residues" evidence="4">
    <location>
        <begin position="465"/>
        <end position="485"/>
    </location>
</feature>
<evidence type="ECO:0000256" key="4">
    <source>
        <dbReference type="SAM" id="MobiDB-lite"/>
    </source>
</evidence>
<dbReference type="SMART" id="SM00212">
    <property type="entry name" value="UBCc"/>
    <property type="match status" value="1"/>
</dbReference>
<name>A0A1Y2C2F1_9FUNG</name>
<dbReference type="Proteomes" id="UP000193642">
    <property type="component" value="Unassembled WGS sequence"/>
</dbReference>
<evidence type="ECO:0000256" key="2">
    <source>
        <dbReference type="ARBA" id="ARBA00022786"/>
    </source>
</evidence>
<dbReference type="AlphaFoldDB" id="A0A1Y2C2F1"/>
<organism evidence="6 7">
    <name type="scientific">Rhizoclosmatium globosum</name>
    <dbReference type="NCBI Taxonomy" id="329046"/>
    <lineage>
        <taxon>Eukaryota</taxon>
        <taxon>Fungi</taxon>
        <taxon>Fungi incertae sedis</taxon>
        <taxon>Chytridiomycota</taxon>
        <taxon>Chytridiomycota incertae sedis</taxon>
        <taxon>Chytridiomycetes</taxon>
        <taxon>Chytridiales</taxon>
        <taxon>Chytriomycetaceae</taxon>
        <taxon>Rhizoclosmatium</taxon>
    </lineage>
</organism>
<accession>A0A1Y2C2F1</accession>
<dbReference type="InterPro" id="IPR000608">
    <property type="entry name" value="UBC"/>
</dbReference>
<feature type="coiled-coil region" evidence="3">
    <location>
        <begin position="883"/>
        <end position="910"/>
    </location>
</feature>
<dbReference type="Gene3D" id="3.10.110.10">
    <property type="entry name" value="Ubiquitin Conjugating Enzyme"/>
    <property type="match status" value="1"/>
</dbReference>
<dbReference type="InterPro" id="IPR016135">
    <property type="entry name" value="UBQ-conjugating_enzyme/RWD"/>
</dbReference>
<evidence type="ECO:0000313" key="7">
    <source>
        <dbReference type="Proteomes" id="UP000193642"/>
    </source>
</evidence>
<evidence type="ECO:0000313" key="6">
    <source>
        <dbReference type="EMBL" id="ORY40495.1"/>
    </source>
</evidence>
<dbReference type="EMBL" id="MCGO01000035">
    <property type="protein sequence ID" value="ORY40495.1"/>
    <property type="molecule type" value="Genomic_DNA"/>
</dbReference>
<keyword evidence="2" id="KW-0833">Ubl conjugation pathway</keyword>
<gene>
    <name evidence="6" type="ORF">BCR33DRAFT_787599</name>
</gene>
<dbReference type="Pfam" id="PF23046">
    <property type="entry name" value="tSH3-B_UBE2O"/>
    <property type="match status" value="1"/>
</dbReference>
<evidence type="ECO:0000256" key="1">
    <source>
        <dbReference type="ARBA" id="ARBA00022679"/>
    </source>
</evidence>
<dbReference type="PANTHER" id="PTHR46116">
    <property type="entry name" value="(E3-INDEPENDENT) E2 UBIQUITIN-CONJUGATING ENZYME"/>
    <property type="match status" value="1"/>
</dbReference>
<proteinExistence type="predicted"/>